<name>A0ACB8P846_CITSI</name>
<accession>A0ACB8P846</accession>
<organism evidence="1 2">
    <name type="scientific">Citrus sinensis</name>
    <name type="common">Sweet orange</name>
    <name type="synonym">Citrus aurantium var. sinensis</name>
    <dbReference type="NCBI Taxonomy" id="2711"/>
    <lineage>
        <taxon>Eukaryota</taxon>
        <taxon>Viridiplantae</taxon>
        <taxon>Streptophyta</taxon>
        <taxon>Embryophyta</taxon>
        <taxon>Tracheophyta</taxon>
        <taxon>Spermatophyta</taxon>
        <taxon>Magnoliopsida</taxon>
        <taxon>eudicotyledons</taxon>
        <taxon>Gunneridae</taxon>
        <taxon>Pentapetalae</taxon>
        <taxon>rosids</taxon>
        <taxon>malvids</taxon>
        <taxon>Sapindales</taxon>
        <taxon>Rutaceae</taxon>
        <taxon>Aurantioideae</taxon>
        <taxon>Citrus</taxon>
    </lineage>
</organism>
<dbReference type="EMBL" id="CM039170">
    <property type="protein sequence ID" value="KAH9806596.1"/>
    <property type="molecule type" value="Genomic_DNA"/>
</dbReference>
<keyword evidence="2" id="KW-1185">Reference proteome</keyword>
<sequence>MRKYKPVEFQFDLEIERAAWRLRKEQKDLKVAITVDDLQDMGNLNPRGEIQLVNAPGGQNGPPGNNIIHTADDRDRAIRDYAMLTRQVINPGIFRLEVQADNFELKPVMFQMLRTVGQFNGLPFEDFHLLLKLFLERLIIARALSSSWRGFGYGDEGNETFLRIVSSRTGVVVAVAAAGSLSLGFGYWFSTNSNVNSILSFVDSSKDTWVEDEDQFQHSINPEKSRSHEDLGIQVGLGMKKLKNQNREEDVVNYVYIILSDTADSYRRRVFFNYEKRIRMQSPPEKVFEYFASFRTPGGDVLMTPADLMRAIVPVFPPSESTRVREGFLRGERVPGELLCAPSKFFMLFDTNNDGLISFPEYILFVTLLSIPESSFSVAFKMFDLNNNGEIDRDEFKKVMNLMRSENKQAARHRDGRRVGFKAPDQSVENGGVIEYFFGKDGQTCLRHERFVQFLRDLHEEILQLEFAHYDCKLRGTISAKDFALSLVASADLSQVNKLLDRVDEIGNEPKLRPIRITYKEFKDFAELRKQLQFLSLAIFTYGKVNGVLTKRDFQRAASKVCGISITDNVVDVIFHVFDTNRDGSISPDEFVRVLQRRERDTARPREPGFKGLITCWKNCATATKCSFLAT</sequence>
<comment type="caution">
    <text evidence="1">The sequence shown here is derived from an EMBL/GenBank/DDBJ whole genome shotgun (WGS) entry which is preliminary data.</text>
</comment>
<protein>
    <submittedName>
        <fullName evidence="1">Calcium uptake protein 1</fullName>
    </submittedName>
</protein>
<dbReference type="Proteomes" id="UP000829398">
    <property type="component" value="Chromosome 1"/>
</dbReference>
<gene>
    <name evidence="1" type="ORF">KPL71_002815</name>
</gene>
<reference evidence="2" key="1">
    <citation type="journal article" date="2023" name="Hortic. Res.">
        <title>A chromosome-level phased genome enabling allele-level studies in sweet orange: a case study on citrus Huanglongbing tolerance.</title>
        <authorList>
            <person name="Wu B."/>
            <person name="Yu Q."/>
            <person name="Deng Z."/>
            <person name="Duan Y."/>
            <person name="Luo F."/>
            <person name="Gmitter F. Jr."/>
        </authorList>
    </citation>
    <scope>NUCLEOTIDE SEQUENCE [LARGE SCALE GENOMIC DNA]</scope>
    <source>
        <strain evidence="2">cv. Valencia</strain>
    </source>
</reference>
<evidence type="ECO:0000313" key="1">
    <source>
        <dbReference type="EMBL" id="KAH9806596.1"/>
    </source>
</evidence>
<proteinExistence type="predicted"/>
<evidence type="ECO:0000313" key="2">
    <source>
        <dbReference type="Proteomes" id="UP000829398"/>
    </source>
</evidence>